<protein>
    <submittedName>
        <fullName evidence="1">Uncharacterized protein</fullName>
    </submittedName>
</protein>
<organism evidence="1 2">
    <name type="scientific">Pseudomonas songnenensis</name>
    <dbReference type="NCBI Taxonomy" id="1176259"/>
    <lineage>
        <taxon>Bacteria</taxon>
        <taxon>Pseudomonadati</taxon>
        <taxon>Pseudomonadota</taxon>
        <taxon>Gammaproteobacteria</taxon>
        <taxon>Pseudomonadales</taxon>
        <taxon>Pseudomonadaceae</taxon>
        <taxon>Pseudomonas</taxon>
    </lineage>
</organism>
<dbReference type="Proteomes" id="UP000279228">
    <property type="component" value="Unassembled WGS sequence"/>
</dbReference>
<name>A0ABX9UPX3_9PSED</name>
<sequence length="101" mass="10571">MHITLSPVRLDETLAPTLSGDVLALNGQAFDFSSLPEGGTLPADAIASDWIVGPVSRIDGELHLTLRLPHGPNPSRAVAFPEPIRVTGDGPIALPTDEVQA</sequence>
<comment type="caution">
    <text evidence="1">The sequence shown here is derived from an EMBL/GenBank/DDBJ whole genome shotgun (WGS) entry which is preliminary data.</text>
</comment>
<keyword evidence="2" id="KW-1185">Reference proteome</keyword>
<reference evidence="1 2" key="1">
    <citation type="submission" date="2018-10" db="EMBL/GenBank/DDBJ databases">
        <title>Pseudomonas songnenensis NEAU-ST5-5(T) genome.</title>
        <authorList>
            <person name="Pengp J."/>
            <person name="Liu Z.-P."/>
        </authorList>
    </citation>
    <scope>NUCLEOTIDE SEQUENCE [LARGE SCALE GENOMIC DNA]</scope>
    <source>
        <strain evidence="1 2">NEAU-ST5-5</strain>
    </source>
</reference>
<gene>
    <name evidence="1" type="ORF">EA798_20405</name>
</gene>
<proteinExistence type="predicted"/>
<evidence type="ECO:0000313" key="2">
    <source>
        <dbReference type="Proteomes" id="UP000279228"/>
    </source>
</evidence>
<dbReference type="EMBL" id="RFFN01000015">
    <property type="protein sequence ID" value="RMH93269.1"/>
    <property type="molecule type" value="Genomic_DNA"/>
</dbReference>
<evidence type="ECO:0000313" key="1">
    <source>
        <dbReference type="EMBL" id="RMH93269.1"/>
    </source>
</evidence>
<dbReference type="RefSeq" id="WP_122100114.1">
    <property type="nucleotide sequence ID" value="NZ_JAMOHS010000028.1"/>
</dbReference>
<accession>A0ABX9UPX3</accession>